<keyword evidence="2" id="KW-0732">Signal</keyword>
<gene>
    <name evidence="3" type="ORF">HMPREF0357_10165</name>
</gene>
<dbReference type="EMBL" id="ACLK02000001">
    <property type="protein sequence ID" value="EFY09370.1"/>
    <property type="molecule type" value="Genomic_DNA"/>
</dbReference>
<feature type="chain" id="PRO_5003218151" evidence="2">
    <location>
        <begin position="18"/>
        <end position="49"/>
    </location>
</feature>
<feature type="compositionally biased region" description="Basic and acidic residues" evidence="1">
    <location>
        <begin position="37"/>
        <end position="49"/>
    </location>
</feature>
<proteinExistence type="predicted"/>
<reference evidence="3" key="1">
    <citation type="submission" date="2011-01" db="EMBL/GenBank/DDBJ databases">
        <authorList>
            <person name="Muzny D."/>
            <person name="Qin X."/>
            <person name="Buhay C."/>
            <person name="Dugan-Rocha S."/>
            <person name="Ding Y."/>
            <person name="Chen G."/>
            <person name="Hawes A."/>
            <person name="Holder M."/>
            <person name="Jhangiani S."/>
            <person name="Johnson A."/>
            <person name="Khan Z."/>
            <person name="Li Z."/>
            <person name="Liu W."/>
            <person name="Liu X."/>
            <person name="Perez L."/>
            <person name="Shen H."/>
            <person name="Wang Q."/>
            <person name="Watt J."/>
            <person name="Xi L."/>
            <person name="Xin Y."/>
            <person name="Zhou J."/>
            <person name="Deng J."/>
            <person name="Jiang H."/>
            <person name="Liu Y."/>
            <person name="Qu J."/>
            <person name="Song X.-Z."/>
            <person name="Zhang L."/>
            <person name="Villasana D."/>
            <person name="Johnson A."/>
            <person name="Liu J."/>
            <person name="Liyanage D."/>
            <person name="Lorensuhewa L."/>
            <person name="Robinson T."/>
            <person name="Song A."/>
            <person name="Song B.-B."/>
            <person name="Dinh H."/>
            <person name="Thornton R."/>
            <person name="Coyle M."/>
            <person name="Francisco L."/>
            <person name="Jackson L."/>
            <person name="Javaid M."/>
            <person name="Korchina V."/>
            <person name="Kovar C."/>
            <person name="Mata R."/>
            <person name="Mathew T."/>
            <person name="Ngo R."/>
            <person name="Nguyen L."/>
            <person name="Nguyen N."/>
            <person name="Okwuonu G."/>
            <person name="Ongeri F."/>
            <person name="Pham C."/>
            <person name="Simmons D."/>
            <person name="Wilczek-Boney K."/>
            <person name="Hale W."/>
            <person name="Jakkamsetti A."/>
            <person name="Pham P."/>
            <person name="Ruth R."/>
            <person name="San Lucas F."/>
            <person name="Warren J."/>
            <person name="Zhang J."/>
            <person name="Zhao Z."/>
            <person name="Zhou C."/>
            <person name="Zhu D."/>
            <person name="Lee S."/>
            <person name="Bess C."/>
            <person name="Blankenburg K."/>
            <person name="Forbes L."/>
            <person name="Fu Q."/>
            <person name="Gubbala S."/>
            <person name="Hirani K."/>
            <person name="Jayaseelan J.C."/>
            <person name="Lara F."/>
            <person name="Munidasa M."/>
            <person name="Palculict T."/>
            <person name="Patil S."/>
            <person name="Pu L.-L."/>
            <person name="Saada N."/>
            <person name="Tang L."/>
            <person name="Weissenberger G."/>
            <person name="Zhu Y."/>
            <person name="Hemphill L."/>
            <person name="Shang Y."/>
            <person name="Youmans B."/>
            <person name="Ayvaz T."/>
            <person name="Ross M."/>
            <person name="Santibanez J."/>
            <person name="Aqrawi P."/>
            <person name="Gross S."/>
            <person name="Joshi V."/>
            <person name="Fowler G."/>
            <person name="Nazareth L."/>
            <person name="Reid J."/>
            <person name="Worley K."/>
            <person name="Petrosino J."/>
            <person name="Highlander S."/>
            <person name="Gibbs R."/>
        </authorList>
    </citation>
    <scope>NUCLEOTIDE SEQUENCE [LARGE SCALE GENOMIC DNA]</scope>
    <source>
        <strain evidence="3">ATCC 19414</strain>
    </source>
</reference>
<feature type="region of interest" description="Disordered" evidence="1">
    <location>
        <begin position="18"/>
        <end position="49"/>
    </location>
</feature>
<dbReference type="AlphaFoldDB" id="E7FUG5"/>
<name>E7FUG5_ERYRH</name>
<keyword evidence="4" id="KW-1185">Reference proteome</keyword>
<evidence type="ECO:0000313" key="3">
    <source>
        <dbReference type="EMBL" id="EFY09370.1"/>
    </source>
</evidence>
<evidence type="ECO:0000256" key="2">
    <source>
        <dbReference type="SAM" id="SignalP"/>
    </source>
</evidence>
<comment type="caution">
    <text evidence="3">The sequence shown here is derived from an EMBL/GenBank/DDBJ whole genome shotgun (WGS) entry which is preliminary data.</text>
</comment>
<evidence type="ECO:0000313" key="4">
    <source>
        <dbReference type="Proteomes" id="UP000003028"/>
    </source>
</evidence>
<sequence>MPFFILTSIVLFGIAMANSTTPESTKDEETVAQPTKETQKDIKDETKEE</sequence>
<evidence type="ECO:0000256" key="1">
    <source>
        <dbReference type="SAM" id="MobiDB-lite"/>
    </source>
</evidence>
<organism evidence="3 4">
    <name type="scientific">Erysipelothrix rhusiopathiae ATCC 19414</name>
    <dbReference type="NCBI Taxonomy" id="525280"/>
    <lineage>
        <taxon>Bacteria</taxon>
        <taxon>Bacillati</taxon>
        <taxon>Bacillota</taxon>
        <taxon>Erysipelotrichia</taxon>
        <taxon>Erysipelotrichales</taxon>
        <taxon>Erysipelotrichaceae</taxon>
        <taxon>Erysipelothrix</taxon>
    </lineage>
</organism>
<accession>E7FUG5</accession>
<dbReference type="Proteomes" id="UP000003028">
    <property type="component" value="Unassembled WGS sequence"/>
</dbReference>
<feature type="signal peptide" evidence="2">
    <location>
        <begin position="1"/>
        <end position="17"/>
    </location>
</feature>
<protein>
    <submittedName>
        <fullName evidence="3">Uncharacterized protein</fullName>
    </submittedName>
</protein>